<sequence length="314" mass="34696">MSYGGPTERSPLLKSTAANTSFNGRSETNSSREEARPFGELPVTDNLEQNGSVLSNSSYQNPDLPSLLSPNVGGLSFQQNGTKNPKQKENIDIQRDGEDLNSEDTPTQNNGPMVVCRVCETQIPFIIKTNQQVVRCSQCHELYLPIVTPIRAAPPGRKYVRCPCNCLLVCKASSTRIACPRQNCRRVITLAASSPVGTAVRAPPGTCRVQCVHCAEVFMFNTLANTEAHCPHCKNSSSVGVRYSRSRARLNFSVMLIFVLILGGLIFAFVYSKQNIGLFTYIILALLSLASLFFFYRFIYYQMILKISHVLGPI</sequence>
<evidence type="ECO:0000313" key="14">
    <source>
        <dbReference type="Proteomes" id="UP000605970"/>
    </source>
</evidence>
<keyword evidence="9 11" id="KW-0472">Membrane</keyword>
<dbReference type="Pfam" id="PF09788">
    <property type="entry name" value="Tmemb_55A"/>
    <property type="match status" value="1"/>
</dbReference>
<dbReference type="GO" id="GO:0005765">
    <property type="term" value="C:lysosomal membrane"/>
    <property type="evidence" value="ECO:0007669"/>
    <property type="project" value="UniProtKB-SubCell"/>
</dbReference>
<evidence type="ECO:0000256" key="7">
    <source>
        <dbReference type="ARBA" id="ARBA00022801"/>
    </source>
</evidence>
<evidence type="ECO:0000256" key="10">
    <source>
        <dbReference type="ARBA" id="ARBA00023228"/>
    </source>
</evidence>
<reference evidence="13" key="1">
    <citation type="journal article" date="2020" name="Ecol. Evol.">
        <title>Genome structure and content of the rice root-knot nematode (Meloidogyne graminicola).</title>
        <authorList>
            <person name="Phan N.T."/>
            <person name="Danchin E.G.J."/>
            <person name="Klopp C."/>
            <person name="Perfus-Barbeoch L."/>
            <person name="Kozlowski D.K."/>
            <person name="Koutsovoulos G.D."/>
            <person name="Lopez-Roques C."/>
            <person name="Bouchez O."/>
            <person name="Zahm M."/>
            <person name="Besnard G."/>
            <person name="Bellafiore S."/>
        </authorList>
    </citation>
    <scope>NUCLEOTIDE SEQUENCE</scope>
    <source>
        <strain evidence="13">VN-18</strain>
    </source>
</reference>
<gene>
    <name evidence="13" type="ORF">Mgra_00001473</name>
</gene>
<feature type="transmembrane region" description="Helical" evidence="11">
    <location>
        <begin position="252"/>
        <end position="272"/>
    </location>
</feature>
<keyword evidence="14" id="KW-1185">Reference proteome</keyword>
<evidence type="ECO:0000256" key="11">
    <source>
        <dbReference type="RuleBase" id="RU365008"/>
    </source>
</evidence>
<evidence type="ECO:0000256" key="8">
    <source>
        <dbReference type="ARBA" id="ARBA00022989"/>
    </source>
</evidence>
<name>A0A8T0A0W4_9BILA</name>
<protein>
    <recommendedName>
        <fullName evidence="4 11">Phosphatidylinositol-4,5-bisphosphate 4-phosphatase</fullName>
        <ecNumber evidence="4 11">3.1.3.78</ecNumber>
    </recommendedName>
</protein>
<dbReference type="OrthoDB" id="9939933at2759"/>
<dbReference type="AlphaFoldDB" id="A0A8T0A0W4"/>
<comment type="caution">
    <text evidence="13">The sequence shown here is derived from an EMBL/GenBank/DDBJ whole genome shotgun (WGS) entry which is preliminary data.</text>
</comment>
<accession>A0A8T0A0W4</accession>
<keyword evidence="7 11" id="KW-0378">Hydrolase</keyword>
<dbReference type="PANTHER" id="PTHR21014">
    <property type="entry name" value="PHOSPHATIDYLINOSITOL-4,5-BISPHOSPHATE 4-PHOSPHATASE"/>
    <property type="match status" value="1"/>
</dbReference>
<evidence type="ECO:0000256" key="3">
    <source>
        <dbReference type="ARBA" id="ARBA00004155"/>
    </source>
</evidence>
<dbReference type="EMBL" id="JABEBT010000008">
    <property type="protein sequence ID" value="KAF7638949.1"/>
    <property type="molecule type" value="Genomic_DNA"/>
</dbReference>
<dbReference type="Proteomes" id="UP000605970">
    <property type="component" value="Unassembled WGS sequence"/>
</dbReference>
<evidence type="ECO:0000256" key="5">
    <source>
        <dbReference type="ARBA" id="ARBA00022692"/>
    </source>
</evidence>
<dbReference type="GO" id="GO:0031902">
    <property type="term" value="C:late endosome membrane"/>
    <property type="evidence" value="ECO:0007669"/>
    <property type="project" value="UniProtKB-SubCell"/>
</dbReference>
<dbReference type="GO" id="GO:0030670">
    <property type="term" value="C:phagocytic vesicle membrane"/>
    <property type="evidence" value="ECO:0007669"/>
    <property type="project" value="TreeGrafter"/>
</dbReference>
<keyword evidence="6 11" id="KW-0967">Endosome</keyword>
<keyword evidence="5 11" id="KW-0812">Transmembrane</keyword>
<evidence type="ECO:0000256" key="12">
    <source>
        <dbReference type="SAM" id="MobiDB-lite"/>
    </source>
</evidence>
<evidence type="ECO:0000256" key="2">
    <source>
        <dbReference type="ARBA" id="ARBA00004107"/>
    </source>
</evidence>
<dbReference type="GO" id="GO:0046856">
    <property type="term" value="P:phosphatidylinositol dephosphorylation"/>
    <property type="evidence" value="ECO:0007669"/>
    <property type="project" value="InterPro"/>
</dbReference>
<dbReference type="GO" id="GO:0005886">
    <property type="term" value="C:plasma membrane"/>
    <property type="evidence" value="ECO:0007669"/>
    <property type="project" value="TreeGrafter"/>
</dbReference>
<evidence type="ECO:0000256" key="4">
    <source>
        <dbReference type="ARBA" id="ARBA00012936"/>
    </source>
</evidence>
<evidence type="ECO:0000256" key="1">
    <source>
        <dbReference type="ARBA" id="ARBA00001261"/>
    </source>
</evidence>
<evidence type="ECO:0000256" key="9">
    <source>
        <dbReference type="ARBA" id="ARBA00023136"/>
    </source>
</evidence>
<dbReference type="EC" id="3.1.3.78" evidence="4 11"/>
<organism evidence="13 14">
    <name type="scientific">Meloidogyne graminicola</name>
    <dbReference type="NCBI Taxonomy" id="189291"/>
    <lineage>
        <taxon>Eukaryota</taxon>
        <taxon>Metazoa</taxon>
        <taxon>Ecdysozoa</taxon>
        <taxon>Nematoda</taxon>
        <taxon>Chromadorea</taxon>
        <taxon>Rhabditida</taxon>
        <taxon>Tylenchina</taxon>
        <taxon>Tylenchomorpha</taxon>
        <taxon>Tylenchoidea</taxon>
        <taxon>Meloidogynidae</taxon>
        <taxon>Meloidogyninae</taxon>
        <taxon>Meloidogyne</taxon>
    </lineage>
</organism>
<feature type="region of interest" description="Disordered" evidence="12">
    <location>
        <begin position="1"/>
        <end position="89"/>
    </location>
</feature>
<dbReference type="PANTHER" id="PTHR21014:SF6">
    <property type="entry name" value="PHOSPHATIDYLINOSITOL-4,5-BISPHOSPHATE 4-PHOSPHATASE"/>
    <property type="match status" value="1"/>
</dbReference>
<comment type="function">
    <text evidence="11">Catalyzes the hydrolysis of phosphatidylinositol-4,5-bisphosphate (PtdIns-4,5-P2) to phosphatidylinositol-4-phosphate (PtdIns-4-P).</text>
</comment>
<comment type="subcellular location">
    <subcellularLocation>
        <location evidence="2 11">Late endosome membrane</location>
        <topology evidence="2 11">Multi-pass membrane protein</topology>
    </subcellularLocation>
    <subcellularLocation>
        <location evidence="3 11">Lysosome membrane</location>
        <topology evidence="3 11">Multi-pass membrane protein</topology>
    </subcellularLocation>
</comment>
<feature type="transmembrane region" description="Helical" evidence="11">
    <location>
        <begin position="278"/>
        <end position="299"/>
    </location>
</feature>
<proteinExistence type="predicted"/>
<feature type="compositionally biased region" description="Polar residues" evidence="12">
    <location>
        <begin position="16"/>
        <end position="29"/>
    </location>
</feature>
<evidence type="ECO:0000313" key="13">
    <source>
        <dbReference type="EMBL" id="KAF7638949.1"/>
    </source>
</evidence>
<dbReference type="GO" id="GO:0034597">
    <property type="term" value="F:phosphatidylinositol-4,5-bisphosphate 4-phosphatase activity"/>
    <property type="evidence" value="ECO:0007669"/>
    <property type="project" value="UniProtKB-EC"/>
</dbReference>
<keyword evidence="10 11" id="KW-0458">Lysosome</keyword>
<dbReference type="InterPro" id="IPR019178">
    <property type="entry name" value="PtdIns-P2-Ptase"/>
</dbReference>
<keyword evidence="8 11" id="KW-1133">Transmembrane helix</keyword>
<comment type="catalytic activity">
    <reaction evidence="1 11">
        <text>a 1,2-diacyl-sn-glycero-3-phospho-(1D-myo-inositol-4,5-bisphosphate) + H2O = a 1,2-diacyl-sn-glycero-3-phospho-(1D-myo-inositol-5-phosphate) + phosphate</text>
        <dbReference type="Rhea" id="RHEA:25674"/>
        <dbReference type="ChEBI" id="CHEBI:15377"/>
        <dbReference type="ChEBI" id="CHEBI:43474"/>
        <dbReference type="ChEBI" id="CHEBI:57795"/>
        <dbReference type="ChEBI" id="CHEBI:58456"/>
        <dbReference type="EC" id="3.1.3.78"/>
    </reaction>
</comment>
<evidence type="ECO:0000256" key="6">
    <source>
        <dbReference type="ARBA" id="ARBA00022753"/>
    </source>
</evidence>
<feature type="compositionally biased region" description="Polar residues" evidence="12">
    <location>
        <begin position="46"/>
        <end position="63"/>
    </location>
</feature>